<reference evidence="2 3" key="1">
    <citation type="submission" date="2016-08" db="EMBL/GenBank/DDBJ databases">
        <authorList>
            <person name="Seilhamer J.J."/>
        </authorList>
    </citation>
    <scope>NUCLEOTIDE SEQUENCE [LARGE SCALE GENOMIC DNA]</scope>
    <source>
        <strain evidence="2 3">IEBC_T61001</strain>
    </source>
</reference>
<evidence type="ECO:0000256" key="1">
    <source>
        <dbReference type="SAM" id="SignalP"/>
    </source>
</evidence>
<dbReference type="Gene3D" id="2.130.10.10">
    <property type="entry name" value="YVTN repeat-like/Quinoprotein amine dehydrogenase"/>
    <property type="match status" value="1"/>
</dbReference>
<dbReference type="EMBL" id="FMBI01000030">
    <property type="protein sequence ID" value="SCC37712.1"/>
    <property type="molecule type" value="Genomic_DNA"/>
</dbReference>
<dbReference type="AlphaFoldDB" id="A0A1C4E2E3"/>
<sequence length="332" mass="36358">MINIKKLTSSLLVSALFLIPTSASAASVYGVVSNKWDANSSTIQNAVPINEGKIYAVSSNDYAFLSTENGQTDSKGKVSPSFTTKGMVKIDNDRIFIAGMQGKWKVVGSNGRDLEKGKLSDPRTPRFVKKLSNGQILLVHNDGYYTLLDSTPKVKVARTGKWQNNWNINDTVEFTNGKLLMVGDKGNYQIMSANDGKVIESGDWGFPKHGIQSVDKLSDGKMLAVGEGSNIILFDKDGKKIDDSGSVLSDKHSKKYKWDKVVALERQHALVISSSGDILLVHVDAANNISIQAQTKINNYASSRSVFKVQEDRVFVTLTAGRFIIFQIDLDS</sequence>
<proteinExistence type="predicted"/>
<accession>A0A1C4E2E3</accession>
<name>A0A1C4E2E3_BACTU</name>
<organism evidence="2 3">
    <name type="scientific">Bacillus thuringiensis</name>
    <dbReference type="NCBI Taxonomy" id="1428"/>
    <lineage>
        <taxon>Bacteria</taxon>
        <taxon>Bacillati</taxon>
        <taxon>Bacillota</taxon>
        <taxon>Bacilli</taxon>
        <taxon>Bacillales</taxon>
        <taxon>Bacillaceae</taxon>
        <taxon>Bacillus</taxon>
        <taxon>Bacillus cereus group</taxon>
    </lineage>
</organism>
<dbReference type="RefSeq" id="WP_087984331.1">
    <property type="nucleotide sequence ID" value="NZ_FMBI01000030.1"/>
</dbReference>
<keyword evidence="1" id="KW-0732">Signal</keyword>
<protein>
    <submittedName>
        <fullName evidence="2">Uncharacterized protein</fullName>
    </submittedName>
</protein>
<dbReference type="SUPFAM" id="SSF50998">
    <property type="entry name" value="Quinoprotein alcohol dehydrogenase-like"/>
    <property type="match status" value="1"/>
</dbReference>
<evidence type="ECO:0000313" key="2">
    <source>
        <dbReference type="EMBL" id="SCC37712.1"/>
    </source>
</evidence>
<feature type="chain" id="PRO_5008690845" evidence="1">
    <location>
        <begin position="26"/>
        <end position="332"/>
    </location>
</feature>
<dbReference type="InterPro" id="IPR011047">
    <property type="entry name" value="Quinoprotein_ADH-like_sf"/>
</dbReference>
<gene>
    <name evidence="2" type="ORF">BTT61001_02837</name>
</gene>
<feature type="signal peptide" evidence="1">
    <location>
        <begin position="1"/>
        <end position="25"/>
    </location>
</feature>
<dbReference type="Proteomes" id="UP000195991">
    <property type="component" value="Unassembled WGS sequence"/>
</dbReference>
<dbReference type="InterPro" id="IPR015943">
    <property type="entry name" value="WD40/YVTN_repeat-like_dom_sf"/>
</dbReference>
<evidence type="ECO:0000313" key="3">
    <source>
        <dbReference type="Proteomes" id="UP000195991"/>
    </source>
</evidence>